<evidence type="ECO:0000313" key="2">
    <source>
        <dbReference type="EMBL" id="AWB09147.1"/>
    </source>
</evidence>
<organism evidence="2 3">
    <name type="scientific">Azospirillum humicireducens</name>
    <dbReference type="NCBI Taxonomy" id="1226968"/>
    <lineage>
        <taxon>Bacteria</taxon>
        <taxon>Pseudomonadati</taxon>
        <taxon>Pseudomonadota</taxon>
        <taxon>Alphaproteobacteria</taxon>
        <taxon>Rhodospirillales</taxon>
        <taxon>Azospirillaceae</taxon>
        <taxon>Azospirillum</taxon>
    </lineage>
</organism>
<name>A0A2R4VXM3_9PROT</name>
<dbReference type="OrthoDB" id="9789979at2"/>
<dbReference type="InterPro" id="IPR002035">
    <property type="entry name" value="VWF_A"/>
</dbReference>
<feature type="domain" description="VWFA" evidence="1">
    <location>
        <begin position="66"/>
        <end position="233"/>
    </location>
</feature>
<dbReference type="SUPFAM" id="SSF53300">
    <property type="entry name" value="vWA-like"/>
    <property type="match status" value="1"/>
</dbReference>
<dbReference type="PROSITE" id="PS50234">
    <property type="entry name" value="VWFA"/>
    <property type="match status" value="1"/>
</dbReference>
<geneLocation type="plasmid" evidence="2 3">
    <name>pYZ6</name>
</geneLocation>
<keyword evidence="2" id="KW-0614">Plasmid</keyword>
<evidence type="ECO:0000259" key="1">
    <source>
        <dbReference type="PROSITE" id="PS50234"/>
    </source>
</evidence>
<dbReference type="RefSeq" id="WP_108549388.1">
    <property type="nucleotide sequence ID" value="NZ_CP028907.1"/>
</dbReference>
<reference evidence="2 3" key="1">
    <citation type="submission" date="2018-04" db="EMBL/GenBank/DDBJ databases">
        <title>Complete genome sequence of the nitrogen-fixing bacterium Azospirillum humicireducens type strain SgZ-5.</title>
        <authorList>
            <person name="Yu Z."/>
        </authorList>
    </citation>
    <scope>NUCLEOTIDE SEQUENCE [LARGE SCALE GENOMIC DNA]</scope>
    <source>
        <strain evidence="2 3">SgZ-5</strain>
        <plasmid evidence="2 3">pYZ6</plasmid>
    </source>
</reference>
<evidence type="ECO:0000313" key="3">
    <source>
        <dbReference type="Proteomes" id="UP000077405"/>
    </source>
</evidence>
<accession>A0A2R4VXM3</accession>
<dbReference type="InterPro" id="IPR036465">
    <property type="entry name" value="vWFA_dom_sf"/>
</dbReference>
<dbReference type="KEGG" id="ahu:A6A40_29760"/>
<dbReference type="AlphaFoldDB" id="A0A2R4VXM3"/>
<dbReference type="EMBL" id="CP028907">
    <property type="protein sequence ID" value="AWB09147.1"/>
    <property type="molecule type" value="Genomic_DNA"/>
</dbReference>
<dbReference type="PANTHER" id="PTHR10579:SF43">
    <property type="entry name" value="ZINC FINGER (C3HC4-TYPE RING FINGER) FAMILY PROTEIN"/>
    <property type="match status" value="1"/>
</dbReference>
<sequence length="1201" mass="127533">MTAMIILGLLILWVGSGWGLIAWFGRSRGKAVRRSVSRRIVGRGDIVTVTVAAEPPIRTEAVQNHDVVLLLDHSGSMGATPGSPLREMIRAASAFVRRLPDPIHVAVVSFDDAAECLCGFTGDKRRAIHAISAIQPGGGTQIGAALARAGELLDASRPDVKRTVILFSDGFDTVDDVLPHAEALRRHPAGPAVYCASFGGDETLALMSAVAGSSERVFLTARFDGLVALFTALAAEVSGQRAIAGLLDEVANAPRPFTVDDTGGAMPVDIRTAQGTSMSWPLPQFDGIPVPVTYGLQAHCLGWHPVVAERGRIAWRLPDGGMSSAEGPPANRVLVLPRWTGWIRPLDIVIATTLAHPLLMLALSRVLRCPSEPALPEAGKGMAADLAPAPLPPPVPVLGSPPFRPTLRPAVVIGLGRDGRAVVETLKEWLGERFGGNGGVALLALQVGPVREPGPGPGPGVMLDPQETLGLHADLWPMATALRGQALPDAWSWVPLACWFDRGQPLTTARGADGDRAKARAAGLANHDILRKAVLDRLAGRARHEVAVFAVGAADDAEATGLLADVAHVAAGEGHGVTALALAADAATGEKAGIAAFAREMERFLARREDPVVVERDGERHVARHLFDQMFVVGRPFDERRDRVEAAAALIWGLLASPALAERLPPPAPGLARGALARVHRVPQDALWRWVRERTLEEGVLRRWLGLEGQVDALVPAPLDGGLLNQLVTAFWSGPAAPQSVLLAGKVQSGEEPVGAFVYGGGYLPVDRPDHEQKAFCDRERILLGLYLESWCRRAIDEAAAKGRCPVGGMRAAVTILQTAMADLHARLLPYADRPESASFAAFGSSILLEARAMLSRLAASLAGWEAVFLSGGSRAPVPMSVAGALAEAGRDLDRWPGWEARVRPRLDAWFARQLPNLCDTLRFIPTWQPAEQTVSLRLGVFGASLTARDDIGQALRVGLDRYAQEVLSWPDEDWAQAHGAAGDSSWIGIGGAAPTVFGPGGDVVDAADPAIAIALSCDPAPVARLLHVSASADHAAFVWPEECNAARIACLIGNRQDREPAPFSPLAVSLLREPSALLAILVETAQGHLKEDADAVVLTRAGRRYPLALLTGDGLRLSDYEKALDQAVTMAAALDGTTLPAIDPYAALPQAWVADPKSFIAALEESPTGRLVRSEPGWTQWSDLAWGLCLDRMSRDMVCA</sequence>
<protein>
    <recommendedName>
        <fullName evidence="1">VWFA domain-containing protein</fullName>
    </recommendedName>
</protein>
<dbReference type="Proteomes" id="UP000077405">
    <property type="component" value="Plasmid pYZ6"/>
</dbReference>
<dbReference type="InterPro" id="IPR051266">
    <property type="entry name" value="CLCR"/>
</dbReference>
<proteinExistence type="predicted"/>
<keyword evidence="3" id="KW-1185">Reference proteome</keyword>
<dbReference type="PANTHER" id="PTHR10579">
    <property type="entry name" value="CALCIUM-ACTIVATED CHLORIDE CHANNEL REGULATOR"/>
    <property type="match status" value="1"/>
</dbReference>
<gene>
    <name evidence="2" type="ORF">A6A40_29760</name>
</gene>
<dbReference type="CDD" id="cd00198">
    <property type="entry name" value="vWFA"/>
    <property type="match status" value="1"/>
</dbReference>
<dbReference type="Gene3D" id="3.40.50.410">
    <property type="entry name" value="von Willebrand factor, type A domain"/>
    <property type="match status" value="1"/>
</dbReference>
<dbReference type="Pfam" id="PF13519">
    <property type="entry name" value="VWA_2"/>
    <property type="match status" value="1"/>
</dbReference>
<dbReference type="SMART" id="SM00327">
    <property type="entry name" value="VWA"/>
    <property type="match status" value="1"/>
</dbReference>